<name>A0A4R4W9R1_9ACTN</name>
<dbReference type="OrthoDB" id="4948751at2"/>
<keyword evidence="3" id="KW-1185">Reference proteome</keyword>
<evidence type="ECO:0000256" key="1">
    <source>
        <dbReference type="SAM" id="Coils"/>
    </source>
</evidence>
<keyword evidence="1" id="KW-0175">Coiled coil</keyword>
<gene>
    <name evidence="2" type="ORF">E1294_34280</name>
</gene>
<protein>
    <submittedName>
        <fullName evidence="2">Uncharacterized protein</fullName>
    </submittedName>
</protein>
<organism evidence="2 3">
    <name type="scientific">Nonomuraea diastatica</name>
    <dbReference type="NCBI Taxonomy" id="1848329"/>
    <lineage>
        <taxon>Bacteria</taxon>
        <taxon>Bacillati</taxon>
        <taxon>Actinomycetota</taxon>
        <taxon>Actinomycetes</taxon>
        <taxon>Streptosporangiales</taxon>
        <taxon>Streptosporangiaceae</taxon>
        <taxon>Nonomuraea</taxon>
    </lineage>
</organism>
<dbReference type="AlphaFoldDB" id="A0A4R4W9R1"/>
<reference evidence="2 3" key="1">
    <citation type="submission" date="2019-03" db="EMBL/GenBank/DDBJ databases">
        <title>Draft genome sequences of novel Actinobacteria.</title>
        <authorList>
            <person name="Sahin N."/>
            <person name="Ay H."/>
            <person name="Saygin H."/>
        </authorList>
    </citation>
    <scope>NUCLEOTIDE SEQUENCE [LARGE SCALE GENOMIC DNA]</scope>
    <source>
        <strain evidence="2 3">KC712</strain>
    </source>
</reference>
<sequence>MRAEQDKLKAAVQRGLGTALASAGSRELTERIDELLAQVERLAIERDAALAENARLKATLTETEDNLTAARTSLKDLMKEINRDR</sequence>
<feature type="coiled-coil region" evidence="1">
    <location>
        <begin position="25"/>
        <end position="80"/>
    </location>
</feature>
<dbReference type="EMBL" id="SMKP01000124">
    <property type="protein sequence ID" value="TDD15488.1"/>
    <property type="molecule type" value="Genomic_DNA"/>
</dbReference>
<comment type="caution">
    <text evidence="2">The sequence shown here is derived from an EMBL/GenBank/DDBJ whole genome shotgun (WGS) entry which is preliminary data.</text>
</comment>
<proteinExistence type="predicted"/>
<evidence type="ECO:0000313" key="3">
    <source>
        <dbReference type="Proteomes" id="UP000294543"/>
    </source>
</evidence>
<dbReference type="RefSeq" id="WP_132515127.1">
    <property type="nucleotide sequence ID" value="NZ_SMKP01000124.1"/>
</dbReference>
<dbReference type="Proteomes" id="UP000294543">
    <property type="component" value="Unassembled WGS sequence"/>
</dbReference>
<accession>A0A4R4W9R1</accession>
<evidence type="ECO:0000313" key="2">
    <source>
        <dbReference type="EMBL" id="TDD15488.1"/>
    </source>
</evidence>